<dbReference type="PATRIC" id="fig|861299.3.peg.87"/>
<proteinExistence type="predicted"/>
<feature type="chain" id="PRO_5004795201" description="FG-GAP repeat protein" evidence="2">
    <location>
        <begin position="25"/>
        <end position="1167"/>
    </location>
</feature>
<dbReference type="EMBL" id="CP007128">
    <property type="protein sequence ID" value="AHG87626.1"/>
    <property type="molecule type" value="Genomic_DNA"/>
</dbReference>
<dbReference type="InParanoid" id="W0R9Z3"/>
<dbReference type="AlphaFoldDB" id="W0R9Z3"/>
<dbReference type="eggNOG" id="COG1404">
    <property type="taxonomic scope" value="Bacteria"/>
</dbReference>
<organism evidence="3 4">
    <name type="scientific">Gemmatirosa kalamazoonensis</name>
    <dbReference type="NCBI Taxonomy" id="861299"/>
    <lineage>
        <taxon>Bacteria</taxon>
        <taxon>Pseudomonadati</taxon>
        <taxon>Gemmatimonadota</taxon>
        <taxon>Gemmatimonadia</taxon>
        <taxon>Gemmatimonadales</taxon>
        <taxon>Gemmatimonadaceae</taxon>
        <taxon>Gemmatirosa</taxon>
    </lineage>
</organism>
<dbReference type="KEGG" id="gba:J421_0089"/>
<name>W0R9Z3_9BACT</name>
<accession>W0R9Z3</accession>
<keyword evidence="1 2" id="KW-0732">Signal</keyword>
<evidence type="ECO:0000256" key="2">
    <source>
        <dbReference type="SAM" id="SignalP"/>
    </source>
</evidence>
<feature type="signal peptide" evidence="2">
    <location>
        <begin position="1"/>
        <end position="24"/>
    </location>
</feature>
<gene>
    <name evidence="3" type="ORF">J421_0089</name>
</gene>
<evidence type="ECO:0008006" key="5">
    <source>
        <dbReference type="Google" id="ProtNLM"/>
    </source>
</evidence>
<keyword evidence="4" id="KW-1185">Reference proteome</keyword>
<evidence type="ECO:0000313" key="4">
    <source>
        <dbReference type="Proteomes" id="UP000019151"/>
    </source>
</evidence>
<evidence type="ECO:0000256" key="1">
    <source>
        <dbReference type="ARBA" id="ARBA00022729"/>
    </source>
</evidence>
<dbReference type="STRING" id="861299.J421_0089"/>
<sequence>MTNVVRTLAAAALLAAVACGDTPAAPRATSAVRAMPVGSLGDVSARMVAARGETVYATASGVTGRDLQLVFEHPGSGDHAFWRVGAGGVTSTGSYGVVPTTWSIVGAGDVSGDGIDDIYWQNAPTNSLVAWRLDANDALSASVPLASYAPAPWKVVAVADFDRNGSADLLWRNATSGDLVLWRMNGAALSSSAAVGSVPTAWQVAAIGDLDGDGTPDVFWQNTTTGARVAWRMAAGGIAIASTIDLGVVPTSWSIAAVGDYDDDGHADIFWQQPATGVLVVWRMNGATYLGTIAPGSPPAPWLLKAVRRAGGNGPGTVQVTVQSLVATGPSGTPVPADLSAVRGPLVATVTVNPAGTQVDSVRMEIGGTHTKCAALNVVGAAVQTTCTLQTSEFDATTGVPLALNGPGVLQFRAYYHPLGSFVGQVVTASQQAVTLANVSGVYAKVTNTPSAAQASVNAAGQTTGPQGVLWRAGSVRVTLLPVSYGTPAPTAPFVVTLQDANGAVAQRPAAQDAGAPTYSATFPGATAGAYDGTPGPAAATLDGYTSPNAGAPPTSPTGQLQAGTFVVVTSPAGPAGTTVLDAVGRVASLVANGVTTANVLGAPIYVDDQAPQPAAQFGTAGIPASNFAFTGSAYVGFVNATFAFATQLTPMFAVVPSNAGLGLTPVNGDFGGVDRTSTLFYAGSSTNAGVLTSGTPVTTGVQLAPNGSNTGYNLAVALFDALGNVRVQRVGGAVTLGASGTAATVTLPVSFGTDFLAPTVLQTAGFTTNTATSGAGPSVYQYAGTDETGFGINPILVTLSRTARITSATSPVGGQADVSSSDPATAGPTGTYCAVSVDFSGVPTFANTPGGVCQAIPTIGTVVIPAGLNGQYQIVAQARDQSGNLSAPLARTLVVDTKSPVFGGLAIPQVMMGGAPVPFFAAASDNLELGSASGAIGYGATPYALQYPDLVLGTPFDGAFVASSNPFQITVPSFIRSLAVYLAPALQSSPVVASVFTGFVSDVAGGVTSLSVPLPSANIPGTPATFVSLDPATNLETFALAPVGAAAPTISGGAAPATPTFVDLKVTWTGAKGVYLSPFQRVEIWVRTGTAPNGQSLHRLVGVLPGAVVTDGASDRSYTSTLRVAVGSPYVTAPSGGSRAYDFLAVGVSAAGDAIVSGYVTVTVVP</sequence>
<dbReference type="Gene3D" id="2.130.10.130">
    <property type="entry name" value="Integrin alpha, N-terminal"/>
    <property type="match status" value="1"/>
</dbReference>
<dbReference type="PANTHER" id="PTHR46580">
    <property type="entry name" value="SENSOR KINASE-RELATED"/>
    <property type="match status" value="1"/>
</dbReference>
<dbReference type="PANTHER" id="PTHR46580:SF2">
    <property type="entry name" value="MAM DOMAIN-CONTAINING PROTEIN"/>
    <property type="match status" value="1"/>
</dbReference>
<dbReference type="Proteomes" id="UP000019151">
    <property type="component" value="Chromosome"/>
</dbReference>
<dbReference type="Pfam" id="PF13517">
    <property type="entry name" value="FG-GAP_3"/>
    <property type="match status" value="2"/>
</dbReference>
<dbReference type="InterPro" id="IPR028994">
    <property type="entry name" value="Integrin_alpha_N"/>
</dbReference>
<dbReference type="OrthoDB" id="6057489at2"/>
<dbReference type="PROSITE" id="PS51257">
    <property type="entry name" value="PROKAR_LIPOPROTEIN"/>
    <property type="match status" value="1"/>
</dbReference>
<dbReference type="SUPFAM" id="SSF69318">
    <property type="entry name" value="Integrin alpha N-terminal domain"/>
    <property type="match status" value="1"/>
</dbReference>
<dbReference type="InterPro" id="IPR013517">
    <property type="entry name" value="FG-GAP"/>
</dbReference>
<evidence type="ECO:0000313" key="3">
    <source>
        <dbReference type="EMBL" id="AHG87626.1"/>
    </source>
</evidence>
<protein>
    <recommendedName>
        <fullName evidence="5">FG-GAP repeat protein</fullName>
    </recommendedName>
</protein>
<reference evidence="3 4" key="1">
    <citation type="journal article" date="2014" name="Genome Announc.">
        <title>Genome Sequence and Methylome of Soil Bacterium Gemmatirosa kalamazoonensis KBS708T, a Member of the Rarely Cultivated Gemmatimonadetes Phylum.</title>
        <authorList>
            <person name="Debruyn J.M."/>
            <person name="Radosevich M."/>
            <person name="Wommack K.E."/>
            <person name="Polson S.W."/>
            <person name="Hauser L.J."/>
            <person name="Fawaz M.N."/>
            <person name="Korlach J."/>
            <person name="Tsai Y.C."/>
        </authorList>
    </citation>
    <scope>NUCLEOTIDE SEQUENCE [LARGE SCALE GENOMIC DNA]</scope>
    <source>
        <strain evidence="3 4">KBS708</strain>
    </source>
</reference>
<dbReference type="RefSeq" id="WP_025409184.1">
    <property type="nucleotide sequence ID" value="NZ_CP007128.1"/>
</dbReference>
<dbReference type="HOGENOM" id="CLU_274488_0_0_0"/>